<dbReference type="AlphaFoldDB" id="A0A0G4MZF2"/>
<evidence type="ECO:0000313" key="3">
    <source>
        <dbReference type="Proteomes" id="UP000044602"/>
    </source>
</evidence>
<dbReference type="EMBL" id="CVQH01025881">
    <property type="protein sequence ID" value="CRK39613.1"/>
    <property type="molecule type" value="Genomic_DNA"/>
</dbReference>
<evidence type="ECO:0000256" key="1">
    <source>
        <dbReference type="SAM" id="MobiDB-lite"/>
    </source>
</evidence>
<keyword evidence="3" id="KW-1185">Reference proteome</keyword>
<name>A0A0G4MZF2_VERLO</name>
<sequence length="55" mass="5727">MLRSGATARPTTRATAAAPIPSLTGPTSSSTRLLLRASVMSPVAASSFPRRSRTR</sequence>
<proteinExistence type="predicted"/>
<gene>
    <name evidence="2" type="ORF">BN1708_020626</name>
</gene>
<protein>
    <submittedName>
        <fullName evidence="2">Uncharacterized protein</fullName>
    </submittedName>
</protein>
<evidence type="ECO:0000313" key="2">
    <source>
        <dbReference type="EMBL" id="CRK39613.1"/>
    </source>
</evidence>
<dbReference type="Proteomes" id="UP000044602">
    <property type="component" value="Unassembled WGS sequence"/>
</dbReference>
<feature type="region of interest" description="Disordered" evidence="1">
    <location>
        <begin position="1"/>
        <end position="31"/>
    </location>
</feature>
<organism evidence="2 3">
    <name type="scientific">Verticillium longisporum</name>
    <name type="common">Verticillium dahliae var. longisporum</name>
    <dbReference type="NCBI Taxonomy" id="100787"/>
    <lineage>
        <taxon>Eukaryota</taxon>
        <taxon>Fungi</taxon>
        <taxon>Dikarya</taxon>
        <taxon>Ascomycota</taxon>
        <taxon>Pezizomycotina</taxon>
        <taxon>Sordariomycetes</taxon>
        <taxon>Hypocreomycetidae</taxon>
        <taxon>Glomerellales</taxon>
        <taxon>Plectosphaerellaceae</taxon>
        <taxon>Verticillium</taxon>
    </lineage>
</organism>
<reference evidence="2 3" key="1">
    <citation type="submission" date="2015-05" db="EMBL/GenBank/DDBJ databases">
        <authorList>
            <person name="Wang D.B."/>
            <person name="Wang M."/>
        </authorList>
    </citation>
    <scope>NUCLEOTIDE SEQUENCE [LARGE SCALE GENOMIC DNA]</scope>
    <source>
        <strain evidence="2">VL1</strain>
    </source>
</reference>
<accession>A0A0G4MZF2</accession>